<sequence length="231" mass="25856">MAKILPKSKIKKIRKKLTVPWLWVVQQTDLTCRVARRGSLHGATEGATERFDGARRTEGAVQACRASVKEPTDHLVVSNRRHPWTLETPEAFKGKNWSSSNLTLTMKHNASFVSHRFAVRPWYYSGRADPFMPMQCMAFQHLAILSTILNARPHDISSKKGASRYVSHNSGYELLTSHVCIGPRYAAPLTLENYPLTSPALGETKGSVRLLLTKNHPIPTLTFRAVVPVTD</sequence>
<gene>
    <name evidence="1" type="ORF">SFRICE_022123</name>
</gene>
<dbReference type="AlphaFoldDB" id="A0A2H1WAV0"/>
<organism evidence="1">
    <name type="scientific">Spodoptera frugiperda</name>
    <name type="common">Fall armyworm</name>
    <dbReference type="NCBI Taxonomy" id="7108"/>
    <lineage>
        <taxon>Eukaryota</taxon>
        <taxon>Metazoa</taxon>
        <taxon>Ecdysozoa</taxon>
        <taxon>Arthropoda</taxon>
        <taxon>Hexapoda</taxon>
        <taxon>Insecta</taxon>
        <taxon>Pterygota</taxon>
        <taxon>Neoptera</taxon>
        <taxon>Endopterygota</taxon>
        <taxon>Lepidoptera</taxon>
        <taxon>Glossata</taxon>
        <taxon>Ditrysia</taxon>
        <taxon>Noctuoidea</taxon>
        <taxon>Noctuidae</taxon>
        <taxon>Amphipyrinae</taxon>
        <taxon>Spodoptera</taxon>
    </lineage>
</organism>
<dbReference type="EMBL" id="ODYU01007432">
    <property type="protein sequence ID" value="SOQ50201.1"/>
    <property type="molecule type" value="Genomic_DNA"/>
</dbReference>
<reference evidence="1" key="1">
    <citation type="submission" date="2016-07" db="EMBL/GenBank/DDBJ databases">
        <authorList>
            <person name="Bretaudeau A."/>
        </authorList>
    </citation>
    <scope>NUCLEOTIDE SEQUENCE</scope>
    <source>
        <strain evidence="1">Rice</strain>
        <tissue evidence="1">Whole body</tissue>
    </source>
</reference>
<proteinExistence type="predicted"/>
<protein>
    <submittedName>
        <fullName evidence="1">SFRICE_022123</fullName>
    </submittedName>
</protein>
<evidence type="ECO:0000313" key="1">
    <source>
        <dbReference type="EMBL" id="SOQ50201.1"/>
    </source>
</evidence>
<accession>A0A2H1WAV0</accession>
<name>A0A2H1WAV0_SPOFR</name>